<feature type="transmembrane region" description="Helical" evidence="6">
    <location>
        <begin position="153"/>
        <end position="174"/>
    </location>
</feature>
<dbReference type="Proteomes" id="UP000440096">
    <property type="component" value="Unassembled WGS sequence"/>
</dbReference>
<keyword evidence="5 6" id="KW-0472">Membrane</keyword>
<dbReference type="InterPro" id="IPR050833">
    <property type="entry name" value="Poly_Biosynth_Transport"/>
</dbReference>
<feature type="transmembrane region" description="Helical" evidence="6">
    <location>
        <begin position="424"/>
        <end position="449"/>
    </location>
</feature>
<feature type="transmembrane region" description="Helical" evidence="6">
    <location>
        <begin position="398"/>
        <end position="418"/>
    </location>
</feature>
<dbReference type="Pfam" id="PF01943">
    <property type="entry name" value="Polysacc_synt"/>
    <property type="match status" value="1"/>
</dbReference>
<feature type="transmembrane region" description="Helical" evidence="6">
    <location>
        <begin position="122"/>
        <end position="141"/>
    </location>
</feature>
<dbReference type="AlphaFoldDB" id="A0A6N7Z439"/>
<evidence type="ECO:0000313" key="7">
    <source>
        <dbReference type="EMBL" id="MTD55131.1"/>
    </source>
</evidence>
<comment type="caution">
    <text evidence="7">The sequence shown here is derived from an EMBL/GenBank/DDBJ whole genome shotgun (WGS) entry which is preliminary data.</text>
</comment>
<reference evidence="7 8" key="1">
    <citation type="submission" date="2019-11" db="EMBL/GenBank/DDBJ databases">
        <title>Draft genome of Amycolatopsis RM579.</title>
        <authorList>
            <person name="Duangmal K."/>
            <person name="Mingma R."/>
        </authorList>
    </citation>
    <scope>NUCLEOTIDE SEQUENCE [LARGE SCALE GENOMIC DNA]</scope>
    <source>
        <strain evidence="7 8">RM579</strain>
    </source>
</reference>
<sequence>MDPADLRGRARVAAGCRRPRGATVVKPGIPAVARRWWSTGDSGPLGRRGAVRNLTAQGTALLIVAVASVLVGRLGGPTVLGEYTLLRVLPWLFGVVFSCGLPVASTFFIAGESRADPRLRPTLAVLAVLGAGVAALLWIAATPILHRYLFTAMPARLVALMAVTVITQLTTVWGKACCQGAADMRGANLVIVCEELMFLPAYGFASLAGLRGIDAVVAGLAGGGIAAAVTTLGRLGGTGFFRGWSRPSVPLAYGVMRYGARGQLGNLLMLVNLRLDFVVLGVLAGPAVVGVYAVASKFAELMRLPATALNYVLYPRFARLSEAGANADVRRLLRRAVAATAAMTPVLAGASVITLPLLYGPAFRSAVLPACILLAGLAVEGAAAVASAYLCGRGRPGANSWGMGAGALVTVALDLVLIPRAGAVGAAVASSIAYLVTTGLLTTITLGLVRRSVAVAVPEGGEPA</sequence>
<dbReference type="PANTHER" id="PTHR30250">
    <property type="entry name" value="PST FAMILY PREDICTED COLANIC ACID TRANSPORTER"/>
    <property type="match status" value="1"/>
</dbReference>
<keyword evidence="4 6" id="KW-1133">Transmembrane helix</keyword>
<feature type="transmembrane region" description="Helical" evidence="6">
    <location>
        <begin position="277"/>
        <end position="295"/>
    </location>
</feature>
<dbReference type="EMBL" id="WMBA01000018">
    <property type="protein sequence ID" value="MTD55131.1"/>
    <property type="molecule type" value="Genomic_DNA"/>
</dbReference>
<evidence type="ECO:0000256" key="3">
    <source>
        <dbReference type="ARBA" id="ARBA00022692"/>
    </source>
</evidence>
<gene>
    <name evidence="7" type="ORF">GKO32_14235</name>
</gene>
<feature type="transmembrane region" description="Helical" evidence="6">
    <location>
        <begin position="366"/>
        <end position="391"/>
    </location>
</feature>
<proteinExistence type="predicted"/>
<evidence type="ECO:0000256" key="6">
    <source>
        <dbReference type="SAM" id="Phobius"/>
    </source>
</evidence>
<evidence type="ECO:0000313" key="8">
    <source>
        <dbReference type="Proteomes" id="UP000440096"/>
    </source>
</evidence>
<evidence type="ECO:0000256" key="1">
    <source>
        <dbReference type="ARBA" id="ARBA00004651"/>
    </source>
</evidence>
<dbReference type="InterPro" id="IPR002797">
    <property type="entry name" value="Polysacc_synth"/>
</dbReference>
<name>A0A6N7Z439_9PSEU</name>
<feature type="transmembrane region" description="Helical" evidence="6">
    <location>
        <begin position="54"/>
        <end position="76"/>
    </location>
</feature>
<feature type="transmembrane region" description="Helical" evidence="6">
    <location>
        <begin position="88"/>
        <end position="110"/>
    </location>
</feature>
<comment type="subcellular location">
    <subcellularLocation>
        <location evidence="1">Cell membrane</location>
        <topology evidence="1">Multi-pass membrane protein</topology>
    </subcellularLocation>
</comment>
<evidence type="ECO:0000256" key="2">
    <source>
        <dbReference type="ARBA" id="ARBA00022475"/>
    </source>
</evidence>
<dbReference type="PANTHER" id="PTHR30250:SF11">
    <property type="entry name" value="O-ANTIGEN TRANSPORTER-RELATED"/>
    <property type="match status" value="1"/>
</dbReference>
<evidence type="ECO:0000256" key="5">
    <source>
        <dbReference type="ARBA" id="ARBA00023136"/>
    </source>
</evidence>
<feature type="transmembrane region" description="Helical" evidence="6">
    <location>
        <begin position="336"/>
        <end position="360"/>
    </location>
</feature>
<accession>A0A6N7Z439</accession>
<dbReference type="GO" id="GO:0005886">
    <property type="term" value="C:plasma membrane"/>
    <property type="evidence" value="ECO:0007669"/>
    <property type="project" value="UniProtKB-SubCell"/>
</dbReference>
<keyword evidence="3 6" id="KW-0812">Transmembrane</keyword>
<evidence type="ECO:0000256" key="4">
    <source>
        <dbReference type="ARBA" id="ARBA00022989"/>
    </source>
</evidence>
<protein>
    <submittedName>
        <fullName evidence="7">Oligosaccharide flippase family protein</fullName>
    </submittedName>
</protein>
<organism evidence="7 8">
    <name type="scientific">Amycolatopsis pithecellobii</name>
    <dbReference type="NCBI Taxonomy" id="664692"/>
    <lineage>
        <taxon>Bacteria</taxon>
        <taxon>Bacillati</taxon>
        <taxon>Actinomycetota</taxon>
        <taxon>Actinomycetes</taxon>
        <taxon>Pseudonocardiales</taxon>
        <taxon>Pseudonocardiaceae</taxon>
        <taxon>Amycolatopsis</taxon>
    </lineage>
</organism>
<keyword evidence="2" id="KW-1003">Cell membrane</keyword>
<keyword evidence="8" id="KW-1185">Reference proteome</keyword>